<dbReference type="SUPFAM" id="SSF57424">
    <property type="entry name" value="LDL receptor-like module"/>
    <property type="match status" value="1"/>
</dbReference>
<gene>
    <name evidence="5" type="ORF">CJN711_LOCUS16600</name>
</gene>
<keyword evidence="4" id="KW-0732">Signal</keyword>
<feature type="disulfide bond" evidence="2">
    <location>
        <begin position="207"/>
        <end position="225"/>
    </location>
</feature>
<evidence type="ECO:0000256" key="1">
    <source>
        <dbReference type="ARBA" id="ARBA00023157"/>
    </source>
</evidence>
<comment type="caution">
    <text evidence="2">Lacks conserved residue(s) required for the propagation of feature annotation.</text>
</comment>
<dbReference type="Gene3D" id="4.10.400.10">
    <property type="entry name" value="Low-density Lipoprotein Receptor"/>
    <property type="match status" value="1"/>
</dbReference>
<dbReference type="AlphaFoldDB" id="A0A815DAJ5"/>
<dbReference type="Pfam" id="PF00057">
    <property type="entry name" value="Ldl_recept_a"/>
    <property type="match status" value="1"/>
</dbReference>
<comment type="caution">
    <text evidence="5">The sequence shown here is derived from an EMBL/GenBank/DDBJ whole genome shotgun (WGS) entry which is preliminary data.</text>
</comment>
<reference evidence="5" key="1">
    <citation type="submission" date="2021-02" db="EMBL/GenBank/DDBJ databases">
        <authorList>
            <person name="Nowell W R."/>
        </authorList>
    </citation>
    <scope>NUCLEOTIDE SEQUENCE</scope>
</reference>
<dbReference type="EMBL" id="CAJNOV010007692">
    <property type="protein sequence ID" value="CAF1294441.1"/>
    <property type="molecule type" value="Genomic_DNA"/>
</dbReference>
<proteinExistence type="predicted"/>
<name>A0A815DAJ5_9BILA</name>
<dbReference type="InterPro" id="IPR042333">
    <property type="entry name" value="LRAD2/Mig-13-like"/>
</dbReference>
<dbReference type="InterPro" id="IPR036055">
    <property type="entry name" value="LDL_receptor-like_sf"/>
</dbReference>
<evidence type="ECO:0000256" key="3">
    <source>
        <dbReference type="SAM" id="Phobius"/>
    </source>
</evidence>
<dbReference type="SMART" id="SM00192">
    <property type="entry name" value="LDLa"/>
    <property type="match status" value="1"/>
</dbReference>
<dbReference type="InterPro" id="IPR035914">
    <property type="entry name" value="Sperma_CUB_dom_sf"/>
</dbReference>
<sequence>MIIYSQYIVCDALPLLVLVFCLSTSITNATSVSSFAGEDNNNPLRQADEYIMTSALVDGIKRSNVCGDGYRIEGALIKSYPYSKRQTYLPYEDCYMTFKARQIDNQMRIRILSLDLNDIHNGVNCLDSLRFYKSVYLTKQDKLNTVECGQLTEKEAFNVISPTGIVTAHFMTDGGNVSGLGFKVVLTSFRTPDKTHPCDSNNEEFLCQSGECISSLLICDGVPHCSDGSDELPDRSCTSKFLNSGNLDANNRASTSKRQHWRGILIAAFLLIILAVFILFMASLMCRRCVPPSVPLTDHSRKNYATMLKASKTATTTHVVIPNDTIRKSLDDDYNLL</sequence>
<dbReference type="PROSITE" id="PS50068">
    <property type="entry name" value="LDLRA_2"/>
    <property type="match status" value="1"/>
</dbReference>
<evidence type="ECO:0000256" key="2">
    <source>
        <dbReference type="PROSITE-ProRule" id="PRU00124"/>
    </source>
</evidence>
<dbReference type="CDD" id="cd00112">
    <property type="entry name" value="LDLa"/>
    <property type="match status" value="1"/>
</dbReference>
<keyword evidence="3" id="KW-0472">Membrane</keyword>
<accession>A0A815DAJ5</accession>
<evidence type="ECO:0000256" key="4">
    <source>
        <dbReference type="SAM" id="SignalP"/>
    </source>
</evidence>
<dbReference type="PROSITE" id="PS01209">
    <property type="entry name" value="LDLRA_1"/>
    <property type="match status" value="1"/>
</dbReference>
<keyword evidence="3" id="KW-1133">Transmembrane helix</keyword>
<evidence type="ECO:0008006" key="7">
    <source>
        <dbReference type="Google" id="ProtNLM"/>
    </source>
</evidence>
<feature type="signal peptide" evidence="4">
    <location>
        <begin position="1"/>
        <end position="29"/>
    </location>
</feature>
<feature type="chain" id="PRO_5032363568" description="CUB domain-containing protein" evidence="4">
    <location>
        <begin position="30"/>
        <end position="337"/>
    </location>
</feature>
<keyword evidence="1 2" id="KW-1015">Disulfide bond</keyword>
<feature type="transmembrane region" description="Helical" evidence="3">
    <location>
        <begin position="261"/>
        <end position="282"/>
    </location>
</feature>
<evidence type="ECO:0000313" key="5">
    <source>
        <dbReference type="EMBL" id="CAF1294441.1"/>
    </source>
</evidence>
<dbReference type="Proteomes" id="UP000663855">
    <property type="component" value="Unassembled WGS sequence"/>
</dbReference>
<dbReference type="Gene3D" id="2.60.120.290">
    <property type="entry name" value="Spermadhesin, CUB domain"/>
    <property type="match status" value="1"/>
</dbReference>
<protein>
    <recommendedName>
        <fullName evidence="7">CUB domain-containing protein</fullName>
    </recommendedName>
</protein>
<dbReference type="InterPro" id="IPR023415">
    <property type="entry name" value="LDLR_class-A_CS"/>
</dbReference>
<dbReference type="PANTHER" id="PTHR24652">
    <property type="entry name" value="LOW-DENSITY LIPOPROTEIN RECEPTOR CLASS A DOMAIN-CONTAINING PROTEIN 2"/>
    <property type="match status" value="1"/>
</dbReference>
<dbReference type="InterPro" id="IPR002172">
    <property type="entry name" value="LDrepeatLR_classA_rpt"/>
</dbReference>
<organism evidence="5 6">
    <name type="scientific">Rotaria magnacalcarata</name>
    <dbReference type="NCBI Taxonomy" id="392030"/>
    <lineage>
        <taxon>Eukaryota</taxon>
        <taxon>Metazoa</taxon>
        <taxon>Spiralia</taxon>
        <taxon>Gnathifera</taxon>
        <taxon>Rotifera</taxon>
        <taxon>Eurotatoria</taxon>
        <taxon>Bdelloidea</taxon>
        <taxon>Philodinida</taxon>
        <taxon>Philodinidae</taxon>
        <taxon>Rotaria</taxon>
    </lineage>
</organism>
<keyword evidence="3" id="KW-0812">Transmembrane</keyword>
<evidence type="ECO:0000313" key="6">
    <source>
        <dbReference type="Proteomes" id="UP000663855"/>
    </source>
</evidence>